<dbReference type="AlphaFoldDB" id="A0A0F9DMC7"/>
<keyword evidence="1" id="KW-0472">Membrane</keyword>
<sequence length="103" mass="11301">MAELKLNLGEWALGGFVITAAAAGTYLLREMITPKKYNPLMEDMRIFWAVGLGGYVALEGTNHWLVNSLMIGSALGAVIEPPLPPLAAYLATEKSKQQKRRKK</sequence>
<comment type="caution">
    <text evidence="2">The sequence shown here is derived from an EMBL/GenBank/DDBJ whole genome shotgun (WGS) entry which is preliminary data.</text>
</comment>
<dbReference type="EMBL" id="LAZR01038710">
    <property type="protein sequence ID" value="KKL18846.1"/>
    <property type="molecule type" value="Genomic_DNA"/>
</dbReference>
<protein>
    <submittedName>
        <fullName evidence="2">Uncharacterized protein</fullName>
    </submittedName>
</protein>
<accession>A0A0F9DMC7</accession>
<name>A0A0F9DMC7_9ZZZZ</name>
<keyword evidence="1" id="KW-1133">Transmembrane helix</keyword>
<organism evidence="2">
    <name type="scientific">marine sediment metagenome</name>
    <dbReference type="NCBI Taxonomy" id="412755"/>
    <lineage>
        <taxon>unclassified sequences</taxon>
        <taxon>metagenomes</taxon>
        <taxon>ecological metagenomes</taxon>
    </lineage>
</organism>
<proteinExistence type="predicted"/>
<reference evidence="2" key="1">
    <citation type="journal article" date="2015" name="Nature">
        <title>Complex archaea that bridge the gap between prokaryotes and eukaryotes.</title>
        <authorList>
            <person name="Spang A."/>
            <person name="Saw J.H."/>
            <person name="Jorgensen S.L."/>
            <person name="Zaremba-Niedzwiedzka K."/>
            <person name="Martijn J."/>
            <person name="Lind A.E."/>
            <person name="van Eijk R."/>
            <person name="Schleper C."/>
            <person name="Guy L."/>
            <person name="Ettema T.J."/>
        </authorList>
    </citation>
    <scope>NUCLEOTIDE SEQUENCE</scope>
</reference>
<feature type="transmembrane region" description="Helical" evidence="1">
    <location>
        <begin position="40"/>
        <end position="58"/>
    </location>
</feature>
<feature type="transmembrane region" description="Helical" evidence="1">
    <location>
        <begin position="12"/>
        <end position="28"/>
    </location>
</feature>
<evidence type="ECO:0000256" key="1">
    <source>
        <dbReference type="SAM" id="Phobius"/>
    </source>
</evidence>
<keyword evidence="1" id="KW-0812">Transmembrane</keyword>
<evidence type="ECO:0000313" key="2">
    <source>
        <dbReference type="EMBL" id="KKL18846.1"/>
    </source>
</evidence>
<gene>
    <name evidence="2" type="ORF">LCGC14_2471430</name>
</gene>